<name>A0A3B0YA29_9ZZZZ</name>
<dbReference type="AlphaFoldDB" id="A0A3B0YA29"/>
<reference evidence="1" key="1">
    <citation type="submission" date="2018-06" db="EMBL/GenBank/DDBJ databases">
        <authorList>
            <person name="Zhirakovskaya E."/>
        </authorList>
    </citation>
    <scope>NUCLEOTIDE SEQUENCE</scope>
</reference>
<accession>A0A3B0YA29</accession>
<evidence type="ECO:0000313" key="1">
    <source>
        <dbReference type="EMBL" id="VAW72162.1"/>
    </source>
</evidence>
<organism evidence="1">
    <name type="scientific">hydrothermal vent metagenome</name>
    <dbReference type="NCBI Taxonomy" id="652676"/>
    <lineage>
        <taxon>unclassified sequences</taxon>
        <taxon>metagenomes</taxon>
        <taxon>ecological metagenomes</taxon>
    </lineage>
</organism>
<protein>
    <submittedName>
        <fullName evidence="1">Uncharacterized protein</fullName>
    </submittedName>
</protein>
<dbReference type="EMBL" id="UOFL01000035">
    <property type="protein sequence ID" value="VAW72162.1"/>
    <property type="molecule type" value="Genomic_DNA"/>
</dbReference>
<gene>
    <name evidence="1" type="ORF">MNBD_GAMMA12-2047</name>
</gene>
<proteinExistence type="predicted"/>
<sequence length="59" mass="6755">MKSKKPLPGVSRDKRIDAEGLKRLEQQLVAGRRISQAVLDQWVKRYGDSAKTIIEKYAQ</sequence>